<organism evidence="1 2">
    <name type="scientific">Pseudomonas synxantha</name>
    <dbReference type="NCBI Taxonomy" id="47883"/>
    <lineage>
        <taxon>Bacteria</taxon>
        <taxon>Pseudomonadati</taxon>
        <taxon>Pseudomonadota</taxon>
        <taxon>Gammaproteobacteria</taxon>
        <taxon>Pseudomonadales</taxon>
        <taxon>Pseudomonadaceae</taxon>
        <taxon>Pseudomonas</taxon>
    </lineage>
</organism>
<dbReference type="EMBL" id="CP011117">
    <property type="protein sequence ID" value="AKA84175.1"/>
    <property type="molecule type" value="Genomic_DNA"/>
</dbReference>
<proteinExistence type="predicted"/>
<evidence type="ECO:0000313" key="2">
    <source>
        <dbReference type="Proteomes" id="UP000033099"/>
    </source>
</evidence>
<reference evidence="1 2" key="1">
    <citation type="journal article" date="2015" name="Genome Announc.">
        <title>Complete Genome Sequence of Biocontrol Strain Pseudomonas fluorescens LBUM223.</title>
        <authorList>
            <person name="Roquigny R."/>
            <person name="Arseneault T."/>
            <person name="Gadkar V.J."/>
            <person name="Novinscak A."/>
            <person name="Joly D.L."/>
            <person name="Filion M."/>
        </authorList>
    </citation>
    <scope>NUCLEOTIDE SEQUENCE [LARGE SCALE GENOMIC DNA]</scope>
    <source>
        <strain evidence="1 2">LBUM223</strain>
    </source>
</reference>
<gene>
    <name evidence="1" type="ORF">VO64_3629</name>
</gene>
<evidence type="ECO:0000313" key="1">
    <source>
        <dbReference type="EMBL" id="AKA84175.1"/>
    </source>
</evidence>
<dbReference type="Proteomes" id="UP000033099">
    <property type="component" value="Chromosome"/>
</dbReference>
<dbReference type="AlphaFoldDB" id="A0AAU8TYT4"/>
<accession>A0AAU8TYT4</accession>
<name>A0AAU8TYT4_9PSED</name>
<dbReference type="KEGG" id="pfb:VO64_3629"/>
<sequence length="97" mass="10937">MHSNLSPKAQSKPRAITFLFFKKTRCHCYYRRFDAFCQDVQPSSTDRCNQRAKKVQPCQVAAATRGINDSFYSCNNVRNGTAHLQCVIATPCTNTDG</sequence>
<protein>
    <submittedName>
        <fullName evidence="1">Uncharacterized protein</fullName>
    </submittedName>
</protein>